<evidence type="ECO:0000313" key="2">
    <source>
        <dbReference type="Proteomes" id="UP000034852"/>
    </source>
</evidence>
<organism evidence="1 2">
    <name type="scientific">candidate division WS6 bacterium GW2011_GWA2_37_6</name>
    <dbReference type="NCBI Taxonomy" id="1619087"/>
    <lineage>
        <taxon>Bacteria</taxon>
        <taxon>Candidatus Dojkabacteria</taxon>
    </lineage>
</organism>
<accession>A0A0G0JD14</accession>
<evidence type="ECO:0000313" key="1">
    <source>
        <dbReference type="EMBL" id="KKQ34649.1"/>
    </source>
</evidence>
<dbReference type="Proteomes" id="UP000034852">
    <property type="component" value="Unassembled WGS sequence"/>
</dbReference>
<feature type="non-terminal residue" evidence="1">
    <location>
        <position position="228"/>
    </location>
</feature>
<protein>
    <submittedName>
        <fullName evidence="1">Uncharacterized protein</fullName>
    </submittedName>
</protein>
<gene>
    <name evidence="1" type="ORF">US52_C0051G0001</name>
</gene>
<comment type="caution">
    <text evidence="1">The sequence shown here is derived from an EMBL/GenBank/DDBJ whole genome shotgun (WGS) entry which is preliminary data.</text>
</comment>
<reference evidence="1 2" key="1">
    <citation type="journal article" date="2015" name="Nature">
        <title>rRNA introns, odd ribosomes, and small enigmatic genomes across a large radiation of phyla.</title>
        <authorList>
            <person name="Brown C.T."/>
            <person name="Hug L.A."/>
            <person name="Thomas B.C."/>
            <person name="Sharon I."/>
            <person name="Castelle C.J."/>
            <person name="Singh A."/>
            <person name="Wilkins M.J."/>
            <person name="Williams K.H."/>
            <person name="Banfield J.F."/>
        </authorList>
    </citation>
    <scope>NUCLEOTIDE SEQUENCE [LARGE SCALE GENOMIC DNA]</scope>
</reference>
<name>A0A0G0JD14_9BACT</name>
<dbReference type="EMBL" id="LBTH01000051">
    <property type="protein sequence ID" value="KKQ34649.1"/>
    <property type="molecule type" value="Genomic_DNA"/>
</dbReference>
<proteinExistence type="predicted"/>
<sequence>MENILTDTGRQVLKTTADPSSFIEELSGLDTRGERAELLSNWGFDIQIDEMLYDKKRDGIIPGIKSVIRDEIQPWLETRCPEFLPDISLERVVGSTNEILQSQGVQFQNEDGKDITAKTIRDVIVDDGIEITFGERKFELTVIMPDVNTKRAIEAATYRSRERNRGVVRKSRTAWKKVPTQLTQMQRDRRLIRFEEVLDEITDLDTNELVPTVINYIPDWLQIPKEKR</sequence>
<dbReference type="AlphaFoldDB" id="A0A0G0JD14"/>